<evidence type="ECO:0000313" key="5">
    <source>
        <dbReference type="EMBL" id="KAF2711907.1"/>
    </source>
</evidence>
<accession>A0A6G1KHS1</accession>
<reference evidence="5" key="1">
    <citation type="journal article" date="2020" name="Stud. Mycol.">
        <title>101 Dothideomycetes genomes: a test case for predicting lifestyles and emergence of pathogens.</title>
        <authorList>
            <person name="Haridas S."/>
            <person name="Albert R."/>
            <person name="Binder M."/>
            <person name="Bloem J."/>
            <person name="Labutti K."/>
            <person name="Salamov A."/>
            <person name="Andreopoulos B."/>
            <person name="Baker S."/>
            <person name="Barry K."/>
            <person name="Bills G."/>
            <person name="Bluhm B."/>
            <person name="Cannon C."/>
            <person name="Castanera R."/>
            <person name="Culley D."/>
            <person name="Daum C."/>
            <person name="Ezra D."/>
            <person name="Gonzalez J."/>
            <person name="Henrissat B."/>
            <person name="Kuo A."/>
            <person name="Liang C."/>
            <person name="Lipzen A."/>
            <person name="Lutzoni F."/>
            <person name="Magnuson J."/>
            <person name="Mondo S."/>
            <person name="Nolan M."/>
            <person name="Ohm R."/>
            <person name="Pangilinan J."/>
            <person name="Park H.-J."/>
            <person name="Ramirez L."/>
            <person name="Alfaro M."/>
            <person name="Sun H."/>
            <person name="Tritt A."/>
            <person name="Yoshinaga Y."/>
            <person name="Zwiers L.-H."/>
            <person name="Turgeon B."/>
            <person name="Goodwin S."/>
            <person name="Spatafora J."/>
            <person name="Crous P."/>
            <person name="Grigoriev I."/>
        </authorList>
    </citation>
    <scope>NUCLEOTIDE SEQUENCE</scope>
    <source>
        <strain evidence="5">CBS 279.74</strain>
    </source>
</reference>
<feature type="domain" description="Yeast cell wall synthesis Kre9/Knh1-like N-terminal" evidence="4">
    <location>
        <begin position="37"/>
        <end position="120"/>
    </location>
</feature>
<name>A0A6G1KHS1_9PLEO</name>
<feature type="compositionally biased region" description="Low complexity" evidence="2">
    <location>
        <begin position="166"/>
        <end position="175"/>
    </location>
</feature>
<evidence type="ECO:0000313" key="6">
    <source>
        <dbReference type="Proteomes" id="UP000799428"/>
    </source>
</evidence>
<dbReference type="EMBL" id="MU005767">
    <property type="protein sequence ID" value="KAF2711907.1"/>
    <property type="molecule type" value="Genomic_DNA"/>
</dbReference>
<dbReference type="PANTHER" id="PTHR40633:SF1">
    <property type="entry name" value="GPI ANCHORED SERINE-THREONINE RICH PROTEIN (AFU_ORTHOLOGUE AFUA_1G03630)"/>
    <property type="match status" value="1"/>
</dbReference>
<protein>
    <recommendedName>
        <fullName evidence="4">Yeast cell wall synthesis Kre9/Knh1-like N-terminal domain-containing protein</fullName>
    </recommendedName>
</protein>
<feature type="chain" id="PRO_5026106597" description="Yeast cell wall synthesis Kre9/Knh1-like N-terminal domain-containing protein" evidence="3">
    <location>
        <begin position="18"/>
        <end position="288"/>
    </location>
</feature>
<feature type="region of interest" description="Disordered" evidence="2">
    <location>
        <begin position="245"/>
        <end position="265"/>
    </location>
</feature>
<evidence type="ECO:0000256" key="2">
    <source>
        <dbReference type="SAM" id="MobiDB-lite"/>
    </source>
</evidence>
<dbReference type="Proteomes" id="UP000799428">
    <property type="component" value="Unassembled WGS sequence"/>
</dbReference>
<keyword evidence="1 3" id="KW-0732">Signal</keyword>
<dbReference type="InterPro" id="IPR018466">
    <property type="entry name" value="Kre9/Knh1-like_N"/>
</dbReference>
<evidence type="ECO:0000259" key="4">
    <source>
        <dbReference type="Pfam" id="PF10342"/>
    </source>
</evidence>
<feature type="region of interest" description="Disordered" evidence="2">
    <location>
        <begin position="166"/>
        <end position="186"/>
    </location>
</feature>
<dbReference type="InterPro" id="IPR052982">
    <property type="entry name" value="SRP1/TIP1-like"/>
</dbReference>
<evidence type="ECO:0000256" key="1">
    <source>
        <dbReference type="ARBA" id="ARBA00022729"/>
    </source>
</evidence>
<dbReference type="AlphaFoldDB" id="A0A6G1KHS1"/>
<dbReference type="OrthoDB" id="4094614at2759"/>
<organism evidence="5 6">
    <name type="scientific">Pleomassaria siparia CBS 279.74</name>
    <dbReference type="NCBI Taxonomy" id="1314801"/>
    <lineage>
        <taxon>Eukaryota</taxon>
        <taxon>Fungi</taxon>
        <taxon>Dikarya</taxon>
        <taxon>Ascomycota</taxon>
        <taxon>Pezizomycotina</taxon>
        <taxon>Dothideomycetes</taxon>
        <taxon>Pleosporomycetidae</taxon>
        <taxon>Pleosporales</taxon>
        <taxon>Pleomassariaceae</taxon>
        <taxon>Pleomassaria</taxon>
    </lineage>
</organism>
<evidence type="ECO:0000256" key="3">
    <source>
        <dbReference type="SAM" id="SignalP"/>
    </source>
</evidence>
<gene>
    <name evidence="5" type="ORF">K504DRAFT_489684</name>
</gene>
<sequence length="288" mass="28716">MIAQLSTVAFFAGLAAAVHAPVGDPLGNPITAPLIEIVPACKEFTIQWTPTTPNTVSLLLLRGPSSNVVPIGAPLAEGIANSGSFKWTPSSDLEADTTHYGLQLIDDVTGQYQYSTQFGISKDACNIVSVSSTVAVVKSTVAAVPTAETSATAAGYGYGYATPAAETSSSSSSSSTKEVGYPTVPSSVPSSVPAVSSVPAPSAAPNTTFVPAPYPTAPVAIVSSAIYPLLNSTVVLATNSVPSSIRTATAAGPPSSTSEVPLESTGGASSIRAGLGLAGAVAGLVFML</sequence>
<proteinExistence type="predicted"/>
<feature type="signal peptide" evidence="3">
    <location>
        <begin position="1"/>
        <end position="17"/>
    </location>
</feature>
<keyword evidence="6" id="KW-1185">Reference proteome</keyword>
<dbReference type="PANTHER" id="PTHR40633">
    <property type="entry name" value="MATRIX PROTEIN, PUTATIVE (AFU_ORTHOLOGUE AFUA_8G05410)-RELATED"/>
    <property type="match status" value="1"/>
</dbReference>
<dbReference type="Pfam" id="PF10342">
    <property type="entry name" value="Kre9_KNH"/>
    <property type="match status" value="1"/>
</dbReference>